<dbReference type="GO" id="GO:0006637">
    <property type="term" value="P:acyl-CoA metabolic process"/>
    <property type="evidence" value="ECO:0007669"/>
    <property type="project" value="TreeGrafter"/>
</dbReference>
<organism evidence="7">
    <name type="scientific">Aureococcus anophagefferens</name>
    <name type="common">Harmful bloom alga</name>
    <dbReference type="NCBI Taxonomy" id="44056"/>
    <lineage>
        <taxon>Eukaryota</taxon>
        <taxon>Sar</taxon>
        <taxon>Stramenopiles</taxon>
        <taxon>Ochrophyta</taxon>
        <taxon>Pelagophyceae</taxon>
        <taxon>Pelagomonadales</taxon>
        <taxon>Pelagomonadaceae</taxon>
        <taxon>Aureococcus</taxon>
    </lineage>
</organism>
<dbReference type="KEGG" id="aaf:AURANDRAFT_3016"/>
<proteinExistence type="inferred from homology"/>
<evidence type="ECO:0000256" key="2">
    <source>
        <dbReference type="ARBA" id="ARBA00022737"/>
    </source>
</evidence>
<evidence type="ECO:0000259" key="5">
    <source>
        <dbReference type="PROSITE" id="PS51770"/>
    </source>
</evidence>
<dbReference type="Proteomes" id="UP000002729">
    <property type="component" value="Unassembled WGS sequence"/>
</dbReference>
<dbReference type="InterPro" id="IPR006683">
    <property type="entry name" value="Thioestr_dom"/>
</dbReference>
<dbReference type="InParanoid" id="F0Y7Z4"/>
<evidence type="ECO:0000256" key="4">
    <source>
        <dbReference type="ARBA" id="ARBA00022946"/>
    </source>
</evidence>
<keyword evidence="2" id="KW-0677">Repeat</keyword>
<gene>
    <name evidence="6" type="ORF">AURANDRAFT_3016</name>
</gene>
<comment type="similarity">
    <text evidence="1">Belongs to the acyl coenzyme A hydrolase family.</text>
</comment>
<dbReference type="EMBL" id="GL833127">
    <property type="protein sequence ID" value="EGB08804.1"/>
    <property type="molecule type" value="Genomic_DNA"/>
</dbReference>
<dbReference type="CDD" id="cd03442">
    <property type="entry name" value="BFIT_BACH"/>
    <property type="match status" value="1"/>
</dbReference>
<dbReference type="OMA" id="QFNYTFL"/>
<keyword evidence="3" id="KW-0378">Hydrolase</keyword>
<dbReference type="GeneID" id="20220843"/>
<dbReference type="PANTHER" id="PTHR12655:SF0">
    <property type="entry name" value="ACYL-COENZYME A THIOESTERASE 9, MITOCHONDRIAL"/>
    <property type="match status" value="1"/>
</dbReference>
<sequence>LTSDAELRSRYESAFGTLRVGRLLEDMDALAGSVAFLHVDDGDAATDPPILVTASMEKMELVDERLSLDEDYALVGQLAWAGRSSLEIYAELRRADGAAALRAVFTFVARKADGSGAATVPALVPETADERARHAAAAAKQAARKARRAAAARAPDDDDGAAVDALLGPGRVARDFPGQADDGCVPMASTSLRNALMCHPQERNTAGRVFGGVLMRRALELAFATAFSYGGAAPLTKALDRVDFVRPVDVGSLLALKSHVVFAEGTTMHVDVSAAVWRPDKRESTLTNTFSFVFTVDGPRPLKRVLPSTRAEARLQL</sequence>
<dbReference type="Gene3D" id="3.10.129.10">
    <property type="entry name" value="Hotdog Thioesterase"/>
    <property type="match status" value="2"/>
</dbReference>
<evidence type="ECO:0000256" key="3">
    <source>
        <dbReference type="ARBA" id="ARBA00022801"/>
    </source>
</evidence>
<feature type="non-terminal residue" evidence="6">
    <location>
        <position position="1"/>
    </location>
</feature>
<dbReference type="eggNOG" id="KOG2763">
    <property type="taxonomic scope" value="Eukaryota"/>
</dbReference>
<dbReference type="OrthoDB" id="331699at2759"/>
<dbReference type="PROSITE" id="PS51770">
    <property type="entry name" value="HOTDOG_ACOT"/>
    <property type="match status" value="2"/>
</dbReference>
<dbReference type="AlphaFoldDB" id="F0Y7Z4"/>
<feature type="non-terminal residue" evidence="6">
    <location>
        <position position="317"/>
    </location>
</feature>
<evidence type="ECO:0000313" key="6">
    <source>
        <dbReference type="EMBL" id="EGB08804.1"/>
    </source>
</evidence>
<accession>F0Y7Z4</accession>
<dbReference type="PANTHER" id="PTHR12655">
    <property type="entry name" value="ACYL-COA THIOESTERASE"/>
    <property type="match status" value="1"/>
</dbReference>
<dbReference type="Pfam" id="PF03061">
    <property type="entry name" value="4HBT"/>
    <property type="match status" value="1"/>
</dbReference>
<keyword evidence="7" id="KW-1185">Reference proteome</keyword>
<keyword evidence="4" id="KW-0809">Transit peptide</keyword>
<protein>
    <recommendedName>
        <fullName evidence="5">HotDog ACOT-type domain-containing protein</fullName>
    </recommendedName>
</protein>
<reference evidence="6 7" key="1">
    <citation type="journal article" date="2011" name="Proc. Natl. Acad. Sci. U.S.A.">
        <title>Niche of harmful alga Aureococcus anophagefferens revealed through ecogenomics.</title>
        <authorList>
            <person name="Gobler C.J."/>
            <person name="Berry D.L."/>
            <person name="Dyhrman S.T."/>
            <person name="Wilhelm S.W."/>
            <person name="Salamov A."/>
            <person name="Lobanov A.V."/>
            <person name="Zhang Y."/>
            <person name="Collier J.L."/>
            <person name="Wurch L.L."/>
            <person name="Kustka A.B."/>
            <person name="Dill B.D."/>
            <person name="Shah M."/>
            <person name="VerBerkmoes N.C."/>
            <person name="Kuo A."/>
            <person name="Terry A."/>
            <person name="Pangilinan J."/>
            <person name="Lindquist E.A."/>
            <person name="Lucas S."/>
            <person name="Paulsen I.T."/>
            <person name="Hattenrath-Lehmann T.K."/>
            <person name="Talmage S.C."/>
            <person name="Walker E.A."/>
            <person name="Koch F."/>
            <person name="Burson A.M."/>
            <person name="Marcoval M.A."/>
            <person name="Tang Y.Z."/>
            <person name="Lecleir G.R."/>
            <person name="Coyne K.J."/>
            <person name="Berg G.M."/>
            <person name="Bertrand E.M."/>
            <person name="Saito M.A."/>
            <person name="Gladyshev V.N."/>
            <person name="Grigoriev I.V."/>
        </authorList>
    </citation>
    <scope>NUCLEOTIDE SEQUENCE [LARGE SCALE GENOMIC DNA]</scope>
    <source>
        <strain evidence="7">CCMP 1984</strain>
    </source>
</reference>
<name>F0Y7Z4_AURAN</name>
<dbReference type="InterPro" id="IPR033120">
    <property type="entry name" value="HOTDOG_ACOT"/>
</dbReference>
<dbReference type="RefSeq" id="XP_009036439.1">
    <property type="nucleotide sequence ID" value="XM_009038191.1"/>
</dbReference>
<dbReference type="InterPro" id="IPR029069">
    <property type="entry name" value="HotDog_dom_sf"/>
</dbReference>
<evidence type="ECO:0000256" key="1">
    <source>
        <dbReference type="ARBA" id="ARBA00010458"/>
    </source>
</evidence>
<feature type="domain" description="HotDog ACOT-type" evidence="5">
    <location>
        <begin position="1"/>
        <end position="113"/>
    </location>
</feature>
<feature type="domain" description="HotDog ACOT-type" evidence="5">
    <location>
        <begin position="188"/>
        <end position="300"/>
    </location>
</feature>
<dbReference type="SUPFAM" id="SSF54637">
    <property type="entry name" value="Thioesterase/thiol ester dehydrase-isomerase"/>
    <property type="match status" value="2"/>
</dbReference>
<evidence type="ECO:0000313" key="7">
    <source>
        <dbReference type="Proteomes" id="UP000002729"/>
    </source>
</evidence>
<dbReference type="GO" id="GO:0047617">
    <property type="term" value="F:fatty acyl-CoA hydrolase activity"/>
    <property type="evidence" value="ECO:0007669"/>
    <property type="project" value="TreeGrafter"/>
</dbReference>